<organism evidence="1">
    <name type="scientific">marine sediment metagenome</name>
    <dbReference type="NCBI Taxonomy" id="412755"/>
    <lineage>
        <taxon>unclassified sequences</taxon>
        <taxon>metagenomes</taxon>
        <taxon>ecological metagenomes</taxon>
    </lineage>
</organism>
<sequence length="107" mass="11811">MIHLVTRVLVCVRTRVSTEYRFAVGQIDKVSISMPFLSQPIKDCGEAQALRRVPGRGDIRKQLLNLGRIIFPTVIDDCDSRAVAATKIAASAANTKNEIKIVDCIRS</sequence>
<name>A0A0F8VEX5_9ZZZZ</name>
<feature type="non-terminal residue" evidence="1">
    <location>
        <position position="107"/>
    </location>
</feature>
<comment type="caution">
    <text evidence="1">The sequence shown here is derived from an EMBL/GenBank/DDBJ whole genome shotgun (WGS) entry which is preliminary data.</text>
</comment>
<gene>
    <name evidence="1" type="ORF">LCGC14_3169080</name>
</gene>
<protein>
    <submittedName>
        <fullName evidence="1">Uncharacterized protein</fullName>
    </submittedName>
</protein>
<proteinExistence type="predicted"/>
<evidence type="ECO:0000313" key="1">
    <source>
        <dbReference type="EMBL" id="KKK43038.1"/>
    </source>
</evidence>
<dbReference type="AlphaFoldDB" id="A0A0F8VEX5"/>
<accession>A0A0F8VEX5</accession>
<dbReference type="EMBL" id="LAZR01070282">
    <property type="protein sequence ID" value="KKK43038.1"/>
    <property type="molecule type" value="Genomic_DNA"/>
</dbReference>
<reference evidence="1" key="1">
    <citation type="journal article" date="2015" name="Nature">
        <title>Complex archaea that bridge the gap between prokaryotes and eukaryotes.</title>
        <authorList>
            <person name="Spang A."/>
            <person name="Saw J.H."/>
            <person name="Jorgensen S.L."/>
            <person name="Zaremba-Niedzwiedzka K."/>
            <person name="Martijn J."/>
            <person name="Lind A.E."/>
            <person name="van Eijk R."/>
            <person name="Schleper C."/>
            <person name="Guy L."/>
            <person name="Ettema T.J."/>
        </authorList>
    </citation>
    <scope>NUCLEOTIDE SEQUENCE</scope>
</reference>